<name>A0A7Y8EJ56_9PSED</name>
<evidence type="ECO:0000256" key="1">
    <source>
        <dbReference type="SAM" id="MobiDB-lite"/>
    </source>
</evidence>
<gene>
    <name evidence="2" type="ORF">HX822_21875</name>
</gene>
<organism evidence="2 3">
    <name type="scientific">Pseudomonas yamanorum</name>
    <dbReference type="NCBI Taxonomy" id="515393"/>
    <lineage>
        <taxon>Bacteria</taxon>
        <taxon>Pseudomonadati</taxon>
        <taxon>Pseudomonadota</taxon>
        <taxon>Gammaproteobacteria</taxon>
        <taxon>Pseudomonadales</taxon>
        <taxon>Pseudomonadaceae</taxon>
        <taxon>Pseudomonas</taxon>
    </lineage>
</organism>
<dbReference type="Proteomes" id="UP000531950">
    <property type="component" value="Unassembled WGS sequence"/>
</dbReference>
<feature type="region of interest" description="Disordered" evidence="1">
    <location>
        <begin position="1"/>
        <end position="33"/>
    </location>
</feature>
<reference evidence="2 3" key="1">
    <citation type="submission" date="2020-04" db="EMBL/GenBank/DDBJ databases">
        <title>Molecular characterization of pseudomonads from Agaricus bisporus reveal novel blotch 2 pathogens in Western Europe.</title>
        <authorList>
            <person name="Taparia T."/>
            <person name="Krijger M."/>
            <person name="Haynes E."/>
            <person name="Elpinstone J.G."/>
            <person name="Noble R."/>
            <person name="Van Der Wolf J."/>
        </authorList>
    </citation>
    <scope>NUCLEOTIDE SEQUENCE [LARGE SCALE GENOMIC DNA]</scope>
    <source>
        <strain evidence="2 3">IPO3782</strain>
    </source>
</reference>
<proteinExistence type="predicted"/>
<dbReference type="RefSeq" id="WP_177043604.1">
    <property type="nucleotide sequence ID" value="NZ_JACAOQ010000002.1"/>
</dbReference>
<feature type="compositionally biased region" description="Polar residues" evidence="1">
    <location>
        <begin position="7"/>
        <end position="33"/>
    </location>
</feature>
<evidence type="ECO:0000313" key="2">
    <source>
        <dbReference type="EMBL" id="NWE15592.1"/>
    </source>
</evidence>
<comment type="caution">
    <text evidence="2">The sequence shown here is derived from an EMBL/GenBank/DDBJ whole genome shotgun (WGS) entry which is preliminary data.</text>
</comment>
<evidence type="ECO:0000313" key="3">
    <source>
        <dbReference type="Proteomes" id="UP000531950"/>
    </source>
</evidence>
<protein>
    <submittedName>
        <fullName evidence="2">Uncharacterized protein</fullName>
    </submittedName>
</protein>
<accession>A0A7Y8EJ56</accession>
<dbReference type="AlphaFoldDB" id="A0A7Y8EJ56"/>
<dbReference type="EMBL" id="JACARG010000045">
    <property type="protein sequence ID" value="NWE15592.1"/>
    <property type="molecule type" value="Genomic_DNA"/>
</dbReference>
<sequence length="91" mass="9688">MNGPHLSLSSPALNAPTNVDMQQPQPLSQPVISNQDQARGFVAALDLRYKDQFSGALGDLAAKVSNGSLDDDSFLMLTRAMVDASQNALSR</sequence>